<feature type="region of interest" description="Disordered" evidence="6">
    <location>
        <begin position="67"/>
        <end position="116"/>
    </location>
</feature>
<evidence type="ECO:0000256" key="1">
    <source>
        <dbReference type="ARBA" id="ARBA00010940"/>
    </source>
</evidence>
<comment type="subcellular location">
    <subcellularLocation>
        <location evidence="5">Nucleus</location>
    </subcellularLocation>
</comment>
<dbReference type="PANTHER" id="PTHR12081:SF7">
    <property type="entry name" value="TRANSCRIPTION FACTOR EFL-3"/>
    <property type="match status" value="1"/>
</dbReference>
<proteinExistence type="inferred from homology"/>
<feature type="compositionally biased region" description="Polar residues" evidence="6">
    <location>
        <begin position="245"/>
        <end position="260"/>
    </location>
</feature>
<dbReference type="InterPro" id="IPR036390">
    <property type="entry name" value="WH_DNA-bd_sf"/>
</dbReference>
<keyword evidence="9" id="KW-1185">Reference proteome</keyword>
<feature type="region of interest" description="Disordered" evidence="6">
    <location>
        <begin position="240"/>
        <end position="273"/>
    </location>
</feature>
<dbReference type="InterPro" id="IPR003316">
    <property type="entry name" value="E2F_WHTH_DNA-bd_dom"/>
</dbReference>
<evidence type="ECO:0000313" key="9">
    <source>
        <dbReference type="Proteomes" id="UP001303046"/>
    </source>
</evidence>
<evidence type="ECO:0000256" key="2">
    <source>
        <dbReference type="ARBA" id="ARBA00023015"/>
    </source>
</evidence>
<sequence length="635" mass="69866">MPSAQRSFGVLAMSQWAAMLEANKENIPYPLDMVVPKPTVSGIRETAVPEIGVDVVTAVHSVLPSSPLSQKSNVSVQSQESLSDSPHVLGMTTSTSRRESSDELDVESEDGEVTSRKEKSLGLLCQRFLIAMNEETRTSMTREVHLETVARKMNVEKRRIYDIVNVMEALDAMSKTNKSYYRWHGLEGLPKLMADLQKEAVEERLPERVLRVEQAMCSFTELSPGSRKAGTKEIVGTLIGEDDAPSSSNLSCDHNNSFQSSEKRSRVDGRDRQGRNSLAQLCRRFLMVLLSNPKNTRRVSLDVASTVLIKDPETEGFEPPSRSRCRRLYDIANVLVALGLIKKVHYLFGTKKIPLFVYCGPEPDENSKFDVNACIERLLASSASTPLTPQMKATTAAMQQSLSLGKRSNSEANLRVPISQKMPRLRSEDFVTQASSSLMMFAELAAERLRQETDLRQRTSSGPAGTAATSPSTAESVVPLMRPSSGNILPKPQPKRSYGNFSVSPLSSPMIGTRKYTVKVGNSYHMSSLPLTGLSPIVLPTTPVWTPAAFPDFMRSPLGLPRASGPLIPQPINKVPVVQTPKPAVKHTVTNILGVSNKVNIDPLNHRNSSPFQVVRKDNSTKQPFGSLHNIPNSY</sequence>
<dbReference type="PANTHER" id="PTHR12081">
    <property type="entry name" value="TRANSCRIPTION FACTOR E2F"/>
    <property type="match status" value="1"/>
</dbReference>
<dbReference type="EMBL" id="JAVFWL010000002">
    <property type="protein sequence ID" value="KAK6738159.1"/>
    <property type="molecule type" value="Genomic_DNA"/>
</dbReference>
<keyword evidence="4 5" id="KW-0804">Transcription</keyword>
<feature type="compositionally biased region" description="Polar residues" evidence="6">
    <location>
        <begin position="67"/>
        <end position="84"/>
    </location>
</feature>
<keyword evidence="5" id="KW-0539">Nucleus</keyword>
<feature type="region of interest" description="Disordered" evidence="6">
    <location>
        <begin position="454"/>
        <end position="478"/>
    </location>
</feature>
<evidence type="ECO:0000259" key="7">
    <source>
        <dbReference type="SMART" id="SM01372"/>
    </source>
</evidence>
<dbReference type="InterPro" id="IPR036388">
    <property type="entry name" value="WH-like_DNA-bd_sf"/>
</dbReference>
<comment type="caution">
    <text evidence="8">The sequence shown here is derived from an EMBL/GenBank/DDBJ whole genome shotgun (WGS) entry which is preliminary data.</text>
</comment>
<feature type="compositionally biased region" description="Acidic residues" evidence="6">
    <location>
        <begin position="102"/>
        <end position="112"/>
    </location>
</feature>
<dbReference type="Pfam" id="PF02319">
    <property type="entry name" value="WHD_E2F_TDP"/>
    <property type="match status" value="2"/>
</dbReference>
<dbReference type="SUPFAM" id="SSF46785">
    <property type="entry name" value="Winged helix' DNA-binding domain"/>
    <property type="match status" value="2"/>
</dbReference>
<keyword evidence="2 5" id="KW-0805">Transcription regulation</keyword>
<feature type="domain" description="E2F/DP family winged-helix DNA-binding" evidence="7">
    <location>
        <begin position="273"/>
        <end position="360"/>
    </location>
</feature>
<name>A0ABR1CIC2_NECAM</name>
<evidence type="ECO:0000256" key="5">
    <source>
        <dbReference type="RuleBase" id="RU003796"/>
    </source>
</evidence>
<dbReference type="Gene3D" id="1.10.10.10">
    <property type="entry name" value="Winged helix-like DNA-binding domain superfamily/Winged helix DNA-binding domain"/>
    <property type="match status" value="2"/>
</dbReference>
<feature type="compositionally biased region" description="Low complexity" evidence="6">
    <location>
        <begin position="459"/>
        <end position="474"/>
    </location>
</feature>
<evidence type="ECO:0000256" key="6">
    <source>
        <dbReference type="SAM" id="MobiDB-lite"/>
    </source>
</evidence>
<evidence type="ECO:0000256" key="4">
    <source>
        <dbReference type="ARBA" id="ARBA00023163"/>
    </source>
</evidence>
<evidence type="ECO:0000256" key="3">
    <source>
        <dbReference type="ARBA" id="ARBA00023125"/>
    </source>
</evidence>
<evidence type="ECO:0000313" key="8">
    <source>
        <dbReference type="EMBL" id="KAK6738159.1"/>
    </source>
</evidence>
<dbReference type="SMART" id="SM01372">
    <property type="entry name" value="E2F_TDP"/>
    <property type="match status" value="2"/>
</dbReference>
<feature type="compositionally biased region" description="Basic and acidic residues" evidence="6">
    <location>
        <begin position="261"/>
        <end position="273"/>
    </location>
</feature>
<accession>A0ABR1CIC2</accession>
<gene>
    <name evidence="8" type="primary">Necator_chrII.g8128</name>
    <name evidence="8" type="ORF">RB195_020334</name>
</gene>
<reference evidence="8 9" key="1">
    <citation type="submission" date="2023-08" db="EMBL/GenBank/DDBJ databases">
        <title>A Necator americanus chromosomal reference genome.</title>
        <authorList>
            <person name="Ilik V."/>
            <person name="Petrzelkova K.J."/>
            <person name="Pardy F."/>
            <person name="Fuh T."/>
            <person name="Niatou-Singa F.S."/>
            <person name="Gouil Q."/>
            <person name="Baker L."/>
            <person name="Ritchie M.E."/>
            <person name="Jex A.R."/>
            <person name="Gazzola D."/>
            <person name="Li H."/>
            <person name="Toshio Fujiwara R."/>
            <person name="Zhan B."/>
            <person name="Aroian R.V."/>
            <person name="Pafco B."/>
            <person name="Schwarz E.M."/>
        </authorList>
    </citation>
    <scope>NUCLEOTIDE SEQUENCE [LARGE SCALE GENOMIC DNA]</scope>
    <source>
        <strain evidence="8 9">Aroian</strain>
        <tissue evidence="8">Whole animal</tissue>
    </source>
</reference>
<comment type="similarity">
    <text evidence="1 5">Belongs to the E2F/DP family.</text>
</comment>
<feature type="domain" description="E2F/DP family winged-helix DNA-binding" evidence="7">
    <location>
        <begin position="116"/>
        <end position="185"/>
    </location>
</feature>
<protein>
    <recommendedName>
        <fullName evidence="7">E2F/DP family winged-helix DNA-binding domain-containing protein</fullName>
    </recommendedName>
</protein>
<dbReference type="Proteomes" id="UP001303046">
    <property type="component" value="Unassembled WGS sequence"/>
</dbReference>
<keyword evidence="3 5" id="KW-0238">DNA-binding</keyword>
<organism evidence="8 9">
    <name type="scientific">Necator americanus</name>
    <name type="common">Human hookworm</name>
    <dbReference type="NCBI Taxonomy" id="51031"/>
    <lineage>
        <taxon>Eukaryota</taxon>
        <taxon>Metazoa</taxon>
        <taxon>Ecdysozoa</taxon>
        <taxon>Nematoda</taxon>
        <taxon>Chromadorea</taxon>
        <taxon>Rhabditida</taxon>
        <taxon>Rhabditina</taxon>
        <taxon>Rhabditomorpha</taxon>
        <taxon>Strongyloidea</taxon>
        <taxon>Ancylostomatidae</taxon>
        <taxon>Bunostominae</taxon>
        <taxon>Necator</taxon>
    </lineage>
</organism>
<dbReference type="InterPro" id="IPR015633">
    <property type="entry name" value="E2F"/>
</dbReference>